<evidence type="ECO:0000259" key="4">
    <source>
        <dbReference type="PROSITE" id="PS01124"/>
    </source>
</evidence>
<evidence type="ECO:0000256" key="3">
    <source>
        <dbReference type="ARBA" id="ARBA00023163"/>
    </source>
</evidence>
<sequence length="323" mass="35033">MTQDPSHCGAQRISFRTDSPYEVERFASEFYSHTVVRPPADGREFEMGQETVLVSTFSMSELWIVGSIDAQVEPVDRTYAVDVLHDGSMCWGTEAYGEVQLGPGDVGVLPPQGRFTDLAEDVDLDVVHLDAAAVARYAAQAYGVDGERFRLAGITPVSAAHARRWAATVVDVRDHVLGNPMLLDGPVAVAEAFDRLTSTFLATFPSTVPDTARTDDGAALPARLVRRVSEHLRRHAHRPVGPADLARVTGGPARAAVAGMRRAGVDPAQVLWRARLDGVRAELRAGSGQPVAVVAARWGFARFGRFRVAYTRTFGETPEQTAR</sequence>
<keyword evidence="3" id="KW-0804">Transcription</keyword>
<dbReference type="Pfam" id="PF12833">
    <property type="entry name" value="HTH_18"/>
    <property type="match status" value="1"/>
</dbReference>
<keyword evidence="1" id="KW-0805">Transcription regulation</keyword>
<dbReference type="PANTHER" id="PTHR46796">
    <property type="entry name" value="HTH-TYPE TRANSCRIPTIONAL ACTIVATOR RHAS-RELATED"/>
    <property type="match status" value="1"/>
</dbReference>
<keyword evidence="2" id="KW-0238">DNA-binding</keyword>
<dbReference type="InterPro" id="IPR018060">
    <property type="entry name" value="HTH_AraC"/>
</dbReference>
<dbReference type="PROSITE" id="PS00041">
    <property type="entry name" value="HTH_ARAC_FAMILY_1"/>
    <property type="match status" value="1"/>
</dbReference>
<evidence type="ECO:0000256" key="2">
    <source>
        <dbReference type="ARBA" id="ARBA00023125"/>
    </source>
</evidence>
<feature type="domain" description="HTH araC/xylS-type" evidence="4">
    <location>
        <begin position="226"/>
        <end position="323"/>
    </location>
</feature>
<evidence type="ECO:0000313" key="5">
    <source>
        <dbReference type="EMBL" id="MEJ8280558.1"/>
    </source>
</evidence>
<dbReference type="InterPro" id="IPR050204">
    <property type="entry name" value="AraC_XylS_family_regulators"/>
</dbReference>
<dbReference type="PROSITE" id="PS01124">
    <property type="entry name" value="HTH_ARAC_FAMILY_2"/>
    <property type="match status" value="1"/>
</dbReference>
<dbReference type="RefSeq" id="WP_340291833.1">
    <property type="nucleotide sequence ID" value="NZ_JBBJUP010000013.1"/>
</dbReference>
<dbReference type="Gene3D" id="1.10.10.60">
    <property type="entry name" value="Homeodomain-like"/>
    <property type="match status" value="1"/>
</dbReference>
<proteinExistence type="predicted"/>
<evidence type="ECO:0000256" key="1">
    <source>
        <dbReference type="ARBA" id="ARBA00023015"/>
    </source>
</evidence>
<gene>
    <name evidence="5" type="ORF">WJX68_16570</name>
</gene>
<dbReference type="EMBL" id="JBBJUP010000013">
    <property type="protein sequence ID" value="MEJ8280558.1"/>
    <property type="molecule type" value="Genomic_DNA"/>
</dbReference>
<reference evidence="5 6" key="1">
    <citation type="submission" date="2024-03" db="EMBL/GenBank/DDBJ databases">
        <title>Draft genome sequence of Pseudonocardia sp. DW16-2.</title>
        <authorList>
            <person name="Duangmal K."/>
        </authorList>
    </citation>
    <scope>NUCLEOTIDE SEQUENCE [LARGE SCALE GENOMIC DNA]</scope>
    <source>
        <strain evidence="5 6">DW16-2</strain>
    </source>
</reference>
<dbReference type="InterPro" id="IPR018062">
    <property type="entry name" value="HTH_AraC-typ_CS"/>
</dbReference>
<dbReference type="SMART" id="SM00342">
    <property type="entry name" value="HTH_ARAC"/>
    <property type="match status" value="1"/>
</dbReference>
<dbReference type="Proteomes" id="UP001364211">
    <property type="component" value="Unassembled WGS sequence"/>
</dbReference>
<keyword evidence="6" id="KW-1185">Reference proteome</keyword>
<name>A0ABU8T9C7_9PSEU</name>
<comment type="caution">
    <text evidence="5">The sequence shown here is derived from an EMBL/GenBank/DDBJ whole genome shotgun (WGS) entry which is preliminary data.</text>
</comment>
<protein>
    <submittedName>
        <fullName evidence="5">Helix-turn-helix domain-containing protein</fullName>
    </submittedName>
</protein>
<accession>A0ABU8T9C7</accession>
<organism evidence="5 6">
    <name type="scientific">Pseudonocardia spirodelae</name>
    <dbReference type="NCBI Taxonomy" id="3133431"/>
    <lineage>
        <taxon>Bacteria</taxon>
        <taxon>Bacillati</taxon>
        <taxon>Actinomycetota</taxon>
        <taxon>Actinomycetes</taxon>
        <taxon>Pseudonocardiales</taxon>
        <taxon>Pseudonocardiaceae</taxon>
        <taxon>Pseudonocardia</taxon>
    </lineage>
</organism>
<evidence type="ECO:0000313" key="6">
    <source>
        <dbReference type="Proteomes" id="UP001364211"/>
    </source>
</evidence>